<protein>
    <submittedName>
        <fullName evidence="6">Phosphate ABC transporter ATP-binding protein</fullName>
    </submittedName>
</protein>
<comment type="caution">
    <text evidence="6">The sequence shown here is derived from an EMBL/GenBank/DDBJ whole genome shotgun (WGS) entry which is preliminary data.</text>
</comment>
<evidence type="ECO:0000256" key="3">
    <source>
        <dbReference type="ARBA" id="ARBA00022840"/>
    </source>
</evidence>
<reference evidence="6" key="1">
    <citation type="journal article" date="2020" name="mSystems">
        <title>Genome- and Community-Level Interaction Insights into Carbon Utilization and Element Cycling Functions of Hydrothermarchaeota in Hydrothermal Sediment.</title>
        <authorList>
            <person name="Zhou Z."/>
            <person name="Liu Y."/>
            <person name="Xu W."/>
            <person name="Pan J."/>
            <person name="Luo Z.H."/>
            <person name="Li M."/>
        </authorList>
    </citation>
    <scope>NUCLEOTIDE SEQUENCE [LARGE SCALE GENOMIC DNA]</scope>
    <source>
        <strain evidence="5">SpSt-629</strain>
        <strain evidence="6">SpSt-688</strain>
    </source>
</reference>
<proteinExistence type="predicted"/>
<dbReference type="GO" id="GO:0005315">
    <property type="term" value="F:phosphate transmembrane transporter activity"/>
    <property type="evidence" value="ECO:0007669"/>
    <property type="project" value="InterPro"/>
</dbReference>
<dbReference type="GO" id="GO:0005524">
    <property type="term" value="F:ATP binding"/>
    <property type="evidence" value="ECO:0007669"/>
    <property type="project" value="UniProtKB-KW"/>
</dbReference>
<dbReference type="PANTHER" id="PTHR43423">
    <property type="entry name" value="ABC TRANSPORTER I FAMILY MEMBER 17"/>
    <property type="match status" value="1"/>
</dbReference>
<dbReference type="EMBL" id="DTAU01000060">
    <property type="protein sequence ID" value="HFQ78732.1"/>
    <property type="molecule type" value="Genomic_DNA"/>
</dbReference>
<dbReference type="InterPro" id="IPR027417">
    <property type="entry name" value="P-loop_NTPase"/>
</dbReference>
<keyword evidence="1" id="KW-0813">Transport</keyword>
<evidence type="ECO:0000256" key="1">
    <source>
        <dbReference type="ARBA" id="ARBA00022448"/>
    </source>
</evidence>
<dbReference type="PROSITE" id="PS50893">
    <property type="entry name" value="ABC_TRANSPORTER_2"/>
    <property type="match status" value="1"/>
</dbReference>
<accession>A0A7J3MWX7</accession>
<dbReference type="InterPro" id="IPR005670">
    <property type="entry name" value="PstB-like"/>
</dbReference>
<sequence>MRYAIEIKNLNLYISDRHILKNVSMDIEPNTIHVIMGPSGSGKTTLLRVINRLIDLTPNIKVSGEVYVLGRNVFEIDPYTLRRDIGMVFQVPNPFPHMSIYWNIAIAARLNGVARNKRDLDEVVRWALEKAMLWDEVKDRLNKYPNELSGGQRQRLCLARALAMKPKILLLDEPTANIDPVNARKLEEAIVSLKNDVTIVMVTHSPHQAARVADSVTLIYDGAVVEQGAASRIFLHPSNEFTAKFLRGEI</sequence>
<dbReference type="Pfam" id="PF00005">
    <property type="entry name" value="ABC_tran"/>
    <property type="match status" value="1"/>
</dbReference>
<keyword evidence="2" id="KW-0547">Nucleotide-binding</keyword>
<gene>
    <name evidence="5" type="ORF">ENT99_03395</name>
    <name evidence="6" type="ORF">ENU64_01030</name>
</gene>
<name>A0A7J3MWX7_9CREN</name>
<dbReference type="SUPFAM" id="SSF52540">
    <property type="entry name" value="P-loop containing nucleoside triphosphate hydrolases"/>
    <property type="match status" value="1"/>
</dbReference>
<evidence type="ECO:0000259" key="4">
    <source>
        <dbReference type="PROSITE" id="PS50893"/>
    </source>
</evidence>
<evidence type="ECO:0000313" key="5">
    <source>
        <dbReference type="EMBL" id="HFQ78732.1"/>
    </source>
</evidence>
<dbReference type="CDD" id="cd03260">
    <property type="entry name" value="ABC_PstB_phosphate_transporter"/>
    <property type="match status" value="1"/>
</dbReference>
<dbReference type="SMART" id="SM00382">
    <property type="entry name" value="AAA"/>
    <property type="match status" value="1"/>
</dbReference>
<dbReference type="EMBL" id="DTDH01000026">
    <property type="protein sequence ID" value="HGT97999.1"/>
    <property type="molecule type" value="Genomic_DNA"/>
</dbReference>
<dbReference type="PANTHER" id="PTHR43423:SF1">
    <property type="entry name" value="ABC TRANSPORTER I FAMILY MEMBER 17"/>
    <property type="match status" value="1"/>
</dbReference>
<organism evidence="6">
    <name type="scientific">Ignisphaera aggregans</name>
    <dbReference type="NCBI Taxonomy" id="334771"/>
    <lineage>
        <taxon>Archaea</taxon>
        <taxon>Thermoproteota</taxon>
        <taxon>Thermoprotei</taxon>
        <taxon>Desulfurococcales</taxon>
        <taxon>Desulfurococcaceae</taxon>
        <taxon>Ignisphaera</taxon>
    </lineage>
</organism>
<dbReference type="AlphaFoldDB" id="A0A7J3MWX7"/>
<dbReference type="PROSITE" id="PS00211">
    <property type="entry name" value="ABC_TRANSPORTER_1"/>
    <property type="match status" value="1"/>
</dbReference>
<feature type="domain" description="ABC transporter" evidence="4">
    <location>
        <begin position="5"/>
        <end position="246"/>
    </location>
</feature>
<dbReference type="InterPro" id="IPR017871">
    <property type="entry name" value="ABC_transporter-like_CS"/>
</dbReference>
<dbReference type="InterPro" id="IPR003593">
    <property type="entry name" value="AAA+_ATPase"/>
</dbReference>
<dbReference type="InterPro" id="IPR003439">
    <property type="entry name" value="ABC_transporter-like_ATP-bd"/>
</dbReference>
<evidence type="ECO:0000256" key="2">
    <source>
        <dbReference type="ARBA" id="ARBA00022741"/>
    </source>
</evidence>
<keyword evidence="3 6" id="KW-0067">ATP-binding</keyword>
<dbReference type="GO" id="GO:0035435">
    <property type="term" value="P:phosphate ion transmembrane transport"/>
    <property type="evidence" value="ECO:0007669"/>
    <property type="project" value="InterPro"/>
</dbReference>
<evidence type="ECO:0000313" key="6">
    <source>
        <dbReference type="EMBL" id="HGT97999.1"/>
    </source>
</evidence>
<dbReference type="GO" id="GO:0016020">
    <property type="term" value="C:membrane"/>
    <property type="evidence" value="ECO:0007669"/>
    <property type="project" value="InterPro"/>
</dbReference>
<dbReference type="GO" id="GO:0016887">
    <property type="term" value="F:ATP hydrolysis activity"/>
    <property type="evidence" value="ECO:0007669"/>
    <property type="project" value="InterPro"/>
</dbReference>
<dbReference type="Gene3D" id="3.40.50.300">
    <property type="entry name" value="P-loop containing nucleotide triphosphate hydrolases"/>
    <property type="match status" value="1"/>
</dbReference>